<protein>
    <submittedName>
        <fullName evidence="1">Uncharacterized protein</fullName>
    </submittedName>
</protein>
<organism evidence="1">
    <name type="scientific">Siphoviridae sp. ctg0K17</name>
    <dbReference type="NCBI Taxonomy" id="2825600"/>
    <lineage>
        <taxon>Viruses</taxon>
        <taxon>Duplodnaviria</taxon>
        <taxon>Heunggongvirae</taxon>
        <taxon>Uroviricota</taxon>
        <taxon>Caudoviricetes</taxon>
    </lineage>
</organism>
<evidence type="ECO:0000313" key="1">
    <source>
        <dbReference type="EMBL" id="DAE10916.1"/>
    </source>
</evidence>
<name>A0A8S5PX87_9CAUD</name>
<dbReference type="EMBL" id="BK015522">
    <property type="protein sequence ID" value="DAE10916.1"/>
    <property type="molecule type" value="Genomic_DNA"/>
</dbReference>
<accession>A0A8S5PX87</accession>
<reference evidence="1" key="1">
    <citation type="journal article" date="2021" name="Proc. Natl. Acad. Sci. U.S.A.">
        <title>A Catalog of Tens of Thousands of Viruses from Human Metagenomes Reveals Hidden Associations with Chronic Diseases.</title>
        <authorList>
            <person name="Tisza M.J."/>
            <person name="Buck C.B."/>
        </authorList>
    </citation>
    <scope>NUCLEOTIDE SEQUENCE</scope>
    <source>
        <strain evidence="1">Ctg0K17</strain>
    </source>
</reference>
<proteinExistence type="predicted"/>
<sequence length="30" mass="3294">MSAGTLIFSGMCSRTFAWGSPYIAVYLHIL</sequence>